<dbReference type="RefSeq" id="WP_226749449.1">
    <property type="nucleotide sequence ID" value="NZ_JAEINI020000001.1"/>
</dbReference>
<reference evidence="4 5" key="1">
    <citation type="submission" date="2021-10" db="EMBL/GenBank/DDBJ databases">
        <title>Alishewanella koreense sp. nov. isolated from seawater of southwestern coast in South Korea and the proposal for the reclassification of Rheinheimera perlucida and Rheinheimera tuosuensis as Arsukibacterium perlucida and Arsukibacterium tuosuensis.</title>
        <authorList>
            <person name="Kim K.H."/>
            <person name="Ruan W."/>
            <person name="Kim K.R."/>
            <person name="Baek J.H."/>
            <person name="Jeon C.O."/>
        </authorList>
    </citation>
    <scope>NUCLEOTIDE SEQUENCE [LARGE SCALE GENOMIC DNA]</scope>
    <source>
        <strain evidence="4 5">16-MA</strain>
    </source>
</reference>
<dbReference type="Proteomes" id="UP000633814">
    <property type="component" value="Unassembled WGS sequence"/>
</dbReference>
<dbReference type="InterPro" id="IPR024370">
    <property type="entry name" value="PBP_domain"/>
</dbReference>
<evidence type="ECO:0000313" key="5">
    <source>
        <dbReference type="Proteomes" id="UP000633814"/>
    </source>
</evidence>
<organism evidence="4 5">
    <name type="scientific">Alishewanella maricola</name>
    <dbReference type="NCBI Taxonomy" id="2795740"/>
    <lineage>
        <taxon>Bacteria</taxon>
        <taxon>Pseudomonadati</taxon>
        <taxon>Pseudomonadota</taxon>
        <taxon>Gammaproteobacteria</taxon>
        <taxon>Alteromonadales</taxon>
        <taxon>Alteromonadaceae</taxon>
        <taxon>Alishewanella</taxon>
    </lineage>
</organism>
<protein>
    <submittedName>
        <fullName evidence="4">Substrate-binding domain-containing protein</fullName>
    </submittedName>
</protein>
<dbReference type="EMBL" id="JAEINI020000001">
    <property type="protein sequence ID" value="MCB5225353.1"/>
    <property type="molecule type" value="Genomic_DNA"/>
</dbReference>
<dbReference type="PANTHER" id="PTHR30570">
    <property type="entry name" value="PERIPLASMIC PHOSPHATE BINDING COMPONENT OF PHOSPHATE ABC TRANSPORTER"/>
    <property type="match status" value="1"/>
</dbReference>
<evidence type="ECO:0000256" key="2">
    <source>
        <dbReference type="SAM" id="SignalP"/>
    </source>
</evidence>
<proteinExistence type="predicted"/>
<feature type="signal peptide" evidence="2">
    <location>
        <begin position="1"/>
        <end position="23"/>
    </location>
</feature>
<evidence type="ECO:0000256" key="1">
    <source>
        <dbReference type="ARBA" id="ARBA00022729"/>
    </source>
</evidence>
<evidence type="ECO:0000313" key="4">
    <source>
        <dbReference type="EMBL" id="MCB5225353.1"/>
    </source>
</evidence>
<gene>
    <name evidence="4" type="ORF">JAO78_000785</name>
</gene>
<keyword evidence="1 2" id="KW-0732">Signal</keyword>
<dbReference type="InterPro" id="IPR050811">
    <property type="entry name" value="Phosphate_ABC_transporter"/>
</dbReference>
<dbReference type="SUPFAM" id="SSF53850">
    <property type="entry name" value="Periplasmic binding protein-like II"/>
    <property type="match status" value="1"/>
</dbReference>
<name>A0ABS8BZ65_9ALTE</name>
<feature type="chain" id="PRO_5047449248" evidence="2">
    <location>
        <begin position="24"/>
        <end position="342"/>
    </location>
</feature>
<dbReference type="Gene3D" id="3.40.190.10">
    <property type="entry name" value="Periplasmic binding protein-like II"/>
    <property type="match status" value="2"/>
</dbReference>
<dbReference type="Pfam" id="PF12849">
    <property type="entry name" value="PBP_like_2"/>
    <property type="match status" value="1"/>
</dbReference>
<keyword evidence="5" id="KW-1185">Reference proteome</keyword>
<feature type="domain" description="PBP" evidence="3">
    <location>
        <begin position="21"/>
        <end position="307"/>
    </location>
</feature>
<comment type="caution">
    <text evidence="4">The sequence shown here is derived from an EMBL/GenBank/DDBJ whole genome shotgun (WGS) entry which is preliminary data.</text>
</comment>
<sequence length="342" mass="36507">MQVKSFSKLALITALSISFAATAQSARDTIQIAGSSTVLPFSSIAAEEFGNNFAQFKTPVVGSGGSSGGLRQFCQGVGTNTIDVANSSRKIRPAEVEACNANGVKNIIEVKIGYDGIVFASRVDAGTFALKPEHVFLAQAAQVPQNGKMVANPYSRWSQIDKSLPDQSILLAIPGSNHGTREVYEEKVVLEGCKSLPEIKTMSKDQQGEFCLAMRTDGAVVEIAGDYTETLARLQAQKDAVGVFGLSFYESNRDRIKVATVDGVVPTVENIISGAYPVSRPLFFYVKGEHIGVIPGLQQFAEYFVSDAASGEASPLEFAGLIPLADDERAEILAAIRSKKSL</sequence>
<accession>A0ABS8BZ65</accession>
<evidence type="ECO:0000259" key="3">
    <source>
        <dbReference type="Pfam" id="PF12849"/>
    </source>
</evidence>
<dbReference type="PANTHER" id="PTHR30570:SF1">
    <property type="entry name" value="PHOSPHATE-BINDING PROTEIN PSTS"/>
    <property type="match status" value="1"/>
</dbReference>